<dbReference type="GO" id="GO:0005524">
    <property type="term" value="F:ATP binding"/>
    <property type="evidence" value="ECO:0007669"/>
    <property type="project" value="UniProtKB-KW"/>
</dbReference>
<dbReference type="SUPFAM" id="SSF140931">
    <property type="entry name" value="Fic-like"/>
    <property type="match status" value="1"/>
</dbReference>
<dbReference type="InterPro" id="IPR011991">
    <property type="entry name" value="ArsR-like_HTH"/>
</dbReference>
<dbReference type="STRING" id="1332264.BW730_14165"/>
<dbReference type="InterPro" id="IPR036390">
    <property type="entry name" value="WH_DNA-bd_sf"/>
</dbReference>
<dbReference type="PROSITE" id="PS51459">
    <property type="entry name" value="FIDO"/>
    <property type="match status" value="1"/>
</dbReference>
<dbReference type="Gene3D" id="1.10.10.10">
    <property type="entry name" value="Winged helix-like DNA-binding domain superfamily/Winged helix DNA-binding domain"/>
    <property type="match status" value="1"/>
</dbReference>
<evidence type="ECO:0000256" key="2">
    <source>
        <dbReference type="PIRSR" id="PIRSR640198-2"/>
    </source>
</evidence>
<keyword evidence="6" id="KW-1185">Reference proteome</keyword>
<dbReference type="AlphaFoldDB" id="A0A1Q2CQV3"/>
<evidence type="ECO:0000256" key="3">
    <source>
        <dbReference type="SAM" id="MobiDB-lite"/>
    </source>
</evidence>
<feature type="compositionally biased region" description="Basic and acidic residues" evidence="3">
    <location>
        <begin position="1"/>
        <end position="11"/>
    </location>
</feature>
<dbReference type="InterPro" id="IPR036597">
    <property type="entry name" value="Fido-like_dom_sf"/>
</dbReference>
<dbReference type="SUPFAM" id="SSF46785">
    <property type="entry name" value="Winged helix' DNA-binding domain"/>
    <property type="match status" value="1"/>
</dbReference>
<feature type="active site" evidence="1">
    <location>
        <position position="219"/>
    </location>
</feature>
<evidence type="ECO:0000313" key="6">
    <source>
        <dbReference type="Proteomes" id="UP000188145"/>
    </source>
</evidence>
<gene>
    <name evidence="5" type="ORF">BW730_14165</name>
</gene>
<evidence type="ECO:0000259" key="4">
    <source>
        <dbReference type="PROSITE" id="PS51459"/>
    </source>
</evidence>
<keyword evidence="2" id="KW-0547">Nucleotide-binding</keyword>
<proteinExistence type="predicted"/>
<keyword evidence="2" id="KW-0067">ATP-binding</keyword>
<evidence type="ECO:0000256" key="1">
    <source>
        <dbReference type="PIRSR" id="PIRSR640198-1"/>
    </source>
</evidence>
<dbReference type="EMBL" id="CP019606">
    <property type="protein sequence ID" value="AQP48482.1"/>
    <property type="molecule type" value="Genomic_DNA"/>
</dbReference>
<dbReference type="Proteomes" id="UP000188145">
    <property type="component" value="Chromosome"/>
</dbReference>
<protein>
    <submittedName>
        <fullName evidence="5">Cell filamentation protein Fic</fullName>
    </submittedName>
</protein>
<organism evidence="5 6">
    <name type="scientific">Tessaracoccus aquimaris</name>
    <dbReference type="NCBI Taxonomy" id="1332264"/>
    <lineage>
        <taxon>Bacteria</taxon>
        <taxon>Bacillati</taxon>
        <taxon>Actinomycetota</taxon>
        <taxon>Actinomycetes</taxon>
        <taxon>Propionibacteriales</taxon>
        <taxon>Propionibacteriaceae</taxon>
        <taxon>Tessaracoccus</taxon>
    </lineage>
</organism>
<name>A0A1Q2CQV3_9ACTN</name>
<feature type="domain" description="Fido" evidence="4">
    <location>
        <begin position="137"/>
        <end position="289"/>
    </location>
</feature>
<dbReference type="RefSeq" id="WP_077686819.1">
    <property type="nucleotide sequence ID" value="NZ_CP019606.1"/>
</dbReference>
<dbReference type="KEGG" id="tes:BW730_14165"/>
<dbReference type="InterPro" id="IPR036388">
    <property type="entry name" value="WH-like_DNA-bd_sf"/>
</dbReference>
<sequence>MATWEEAHWESSVDSGTPKAERQAGAYHRYAPDFVDGIGLAVDGDLSRIVSRVERNIRALNGPGAEGLAGIARFLLRSEAIASSRIEGIAPSAQQVALAELGQSETVRGVSEQAKLVANNMTIVREATTKLVEAEAVTVQDVVELHRSLMPDEPRHHGLREVQNWIGVSRWTPIGAAFVPPDPAMVPGLMGDLTKYLNGAAHSPLIQAAVVHAHFETIHPFTDGNGRVGRALIHTVLARRGLTEDAVLPISLVLATLRDRYVSGLSSFRHASPAGSPEANRATNAWLETFVGAAEIAVEQSESLVRQIEALRGEWTERLTSHRTATGMRPVPRADSATARLLAQLTEAPVVSATTLAKILGVSYPAASGALDELRQAGILIPRSIERGATAYIAREVLDLVTFSERALASTQFDTLAAQPDRPVPARPRRN</sequence>
<dbReference type="InterPro" id="IPR040198">
    <property type="entry name" value="Fido_containing"/>
</dbReference>
<dbReference type="OrthoDB" id="9813719at2"/>
<dbReference type="Pfam" id="PF02661">
    <property type="entry name" value="Fic"/>
    <property type="match status" value="1"/>
</dbReference>
<dbReference type="PANTHER" id="PTHR13504">
    <property type="entry name" value="FIDO DOMAIN-CONTAINING PROTEIN DDB_G0283145"/>
    <property type="match status" value="1"/>
</dbReference>
<dbReference type="CDD" id="cd00090">
    <property type="entry name" value="HTH_ARSR"/>
    <property type="match status" value="1"/>
</dbReference>
<evidence type="ECO:0000313" key="5">
    <source>
        <dbReference type="EMBL" id="AQP48482.1"/>
    </source>
</evidence>
<accession>A0A1Q2CQV3</accession>
<dbReference type="PANTHER" id="PTHR13504:SF38">
    <property type="entry name" value="FIDO DOMAIN-CONTAINING PROTEIN"/>
    <property type="match status" value="1"/>
</dbReference>
<dbReference type="Gene3D" id="1.10.3290.10">
    <property type="entry name" value="Fido-like domain"/>
    <property type="match status" value="1"/>
</dbReference>
<reference evidence="6" key="1">
    <citation type="submission" date="2017-02" db="EMBL/GenBank/DDBJ databases">
        <title>Tessaracoccus aquaemaris sp. nov., isolated from the intestine of a Korean rockfish, Sebastes schlegelii, in a marine aquaculture pond.</title>
        <authorList>
            <person name="Tak E.J."/>
            <person name="Bae J.-W."/>
        </authorList>
    </citation>
    <scope>NUCLEOTIDE SEQUENCE [LARGE SCALE GENOMIC DNA]</scope>
    <source>
        <strain evidence="6">NSG39</strain>
    </source>
</reference>
<feature type="binding site" evidence="2">
    <location>
        <begin position="223"/>
        <end position="230"/>
    </location>
    <ligand>
        <name>ATP</name>
        <dbReference type="ChEBI" id="CHEBI:30616"/>
    </ligand>
</feature>
<dbReference type="InterPro" id="IPR003812">
    <property type="entry name" value="Fido"/>
</dbReference>
<feature type="region of interest" description="Disordered" evidence="3">
    <location>
        <begin position="1"/>
        <end position="20"/>
    </location>
</feature>